<dbReference type="OrthoDB" id="427043at2"/>
<accession>A0A2T1C2L3</accession>
<reference evidence="1 2" key="2">
    <citation type="submission" date="2018-03" db="EMBL/GenBank/DDBJ databases">
        <title>The ancient ancestry and fast evolution of plastids.</title>
        <authorList>
            <person name="Moore K.R."/>
            <person name="Magnabosco C."/>
            <person name="Momper L."/>
            <person name="Gold D.A."/>
            <person name="Bosak T."/>
            <person name="Fournier G.P."/>
        </authorList>
    </citation>
    <scope>NUCLEOTIDE SEQUENCE [LARGE SCALE GENOMIC DNA]</scope>
    <source>
        <strain evidence="1 2">CCAP 1448/3</strain>
    </source>
</reference>
<dbReference type="SUPFAM" id="SSF47413">
    <property type="entry name" value="lambda repressor-like DNA-binding domains"/>
    <property type="match status" value="1"/>
</dbReference>
<proteinExistence type="predicted"/>
<sequence>MAEKHNIRCRLQQWIDESGGNYSTVAVAVGVDVGTIRRLAKNQFERIDCGTWQATCEYFQKPITELFYQETTEVKITKANKLS</sequence>
<reference evidence="1 2" key="1">
    <citation type="submission" date="2018-02" db="EMBL/GenBank/DDBJ databases">
        <authorList>
            <person name="Cohen D.B."/>
            <person name="Kent A.D."/>
        </authorList>
    </citation>
    <scope>NUCLEOTIDE SEQUENCE [LARGE SCALE GENOMIC DNA]</scope>
    <source>
        <strain evidence="1 2">CCAP 1448/3</strain>
    </source>
</reference>
<evidence type="ECO:0000313" key="1">
    <source>
        <dbReference type="EMBL" id="PSB02363.1"/>
    </source>
</evidence>
<keyword evidence="2" id="KW-1185">Reference proteome</keyword>
<dbReference type="Proteomes" id="UP000238762">
    <property type="component" value="Unassembled WGS sequence"/>
</dbReference>
<evidence type="ECO:0008006" key="3">
    <source>
        <dbReference type="Google" id="ProtNLM"/>
    </source>
</evidence>
<dbReference type="AlphaFoldDB" id="A0A2T1C2L3"/>
<organism evidence="1 2">
    <name type="scientific">Merismopedia glauca CCAP 1448/3</name>
    <dbReference type="NCBI Taxonomy" id="1296344"/>
    <lineage>
        <taxon>Bacteria</taxon>
        <taxon>Bacillati</taxon>
        <taxon>Cyanobacteriota</taxon>
        <taxon>Cyanophyceae</taxon>
        <taxon>Synechococcales</taxon>
        <taxon>Merismopediaceae</taxon>
        <taxon>Merismopedia</taxon>
    </lineage>
</organism>
<name>A0A2T1C2L3_9CYAN</name>
<comment type="caution">
    <text evidence="1">The sequence shown here is derived from an EMBL/GenBank/DDBJ whole genome shotgun (WGS) entry which is preliminary data.</text>
</comment>
<gene>
    <name evidence="1" type="ORF">C7B64_13580</name>
</gene>
<dbReference type="GO" id="GO:0003677">
    <property type="term" value="F:DNA binding"/>
    <property type="evidence" value="ECO:0007669"/>
    <property type="project" value="InterPro"/>
</dbReference>
<evidence type="ECO:0000313" key="2">
    <source>
        <dbReference type="Proteomes" id="UP000238762"/>
    </source>
</evidence>
<dbReference type="InterPro" id="IPR010982">
    <property type="entry name" value="Lambda_DNA-bd_dom_sf"/>
</dbReference>
<dbReference type="RefSeq" id="WP_106289199.1">
    <property type="nucleotide sequence ID" value="NZ_CAWNTC010000072.1"/>
</dbReference>
<dbReference type="EMBL" id="PVWJ01000063">
    <property type="protein sequence ID" value="PSB02363.1"/>
    <property type="molecule type" value="Genomic_DNA"/>
</dbReference>
<protein>
    <recommendedName>
        <fullName evidence="3">XRE family transcriptional regulator</fullName>
    </recommendedName>
</protein>